<proteinExistence type="predicted"/>
<gene>
    <name evidence="5" type="ORF">O3P69_007553</name>
</gene>
<dbReference type="PROSITE" id="PS50041">
    <property type="entry name" value="C_TYPE_LECTIN_2"/>
    <property type="match status" value="7"/>
</dbReference>
<dbReference type="SUPFAM" id="SSF56436">
    <property type="entry name" value="C-type lectin-like"/>
    <property type="match status" value="7"/>
</dbReference>
<evidence type="ECO:0000259" key="4">
    <source>
        <dbReference type="PROSITE" id="PS50041"/>
    </source>
</evidence>
<dbReference type="CDD" id="cd00037">
    <property type="entry name" value="CLECT"/>
    <property type="match status" value="7"/>
</dbReference>
<evidence type="ECO:0000256" key="2">
    <source>
        <dbReference type="SAM" id="MobiDB-lite"/>
    </source>
</evidence>
<keyword evidence="3" id="KW-1133">Transmembrane helix</keyword>
<feature type="domain" description="C-type lectin" evidence="4">
    <location>
        <begin position="764"/>
        <end position="880"/>
    </location>
</feature>
<feature type="domain" description="C-type lectin" evidence="4">
    <location>
        <begin position="329"/>
        <end position="448"/>
    </location>
</feature>
<dbReference type="SMART" id="SM00034">
    <property type="entry name" value="CLECT"/>
    <property type="match status" value="7"/>
</dbReference>
<dbReference type="InterPro" id="IPR018378">
    <property type="entry name" value="C-type_lectin_CS"/>
</dbReference>
<reference evidence="5 6" key="1">
    <citation type="submission" date="2023-03" db="EMBL/GenBank/DDBJ databases">
        <title>High-quality genome of Scylla paramamosain provides insights in environmental adaptation.</title>
        <authorList>
            <person name="Zhang L."/>
        </authorList>
    </citation>
    <scope>NUCLEOTIDE SEQUENCE [LARGE SCALE GENOMIC DNA]</scope>
    <source>
        <strain evidence="5">LZ_2023a</strain>
        <tissue evidence="5">Muscle</tissue>
    </source>
</reference>
<dbReference type="AlphaFoldDB" id="A0AAW0UYN9"/>
<sequence length="1124" mass="125588">MCGEMIDYPGSEYEGKWNNLACGESRAFGCELYPTHVIGCANGWEEFEDYCYKYYSSEYVTHYDARKQCQDESADLVSIHSAEENDFVYSLMNYEYYCTYIGLTDVGHHMFFKWLDGTPVVFTQFSSSLDLSAPGLCACMQGYYGGTWNLEDCNNVEHFVCKKPKEAMPLHPVETGCTEGDIYYEASCYSFQDYSSSWDGAKKSCENLNQQLIALETQFETAYISSVLAEKQSKIWIGLSGSIASDGSVTFSWVNGKPLEYSYWDRYEPAPEHGTCVVSSGLDNGFWGVRNCDDNYPYLCEYDRVGYTTPRPPTTKAPSDYCAYDWEHKGLACYKVMLDGATWSEAEDRCAKFGGHLVSVRDELEQTLILGLTGIDEAVSKYGSVWVGLVLDTNSGYEWVDGTGVDFVNWAEGQPDSHGGRETCVSADASSLKLYDSVCMTHMAFICEAPSGSMMTTATVPTKPPLQQCPNNPDWYKHKNHCYKFISSTDEPGQTWWKAHRLCRDEGGELASILSNEENYWIESMMYDKAGQAMWIGGRALLGTGYEWIDGEPFIYDNWATGEPNNVHDQEDCINMYTNNQGYWNDQNCGSTAGRICKRPEGVTLPPATTTKVPDGHCPEGWVHTGTKCVYFNKKSMNFTIARQVCQKMGSKMDLASIHSAADQAYLTAAMVTQEQHMWIGMRYEMGFYWVDQSEVTYTNWGPGEPNGGAGKEECVEVNTDTGHWNDISCSDEFGSICMMTQDPSLPDHHTVNCPAPHEKYVAYNGECYRAVTDAKTWEEAEATCTGENAHLVSIETLAEDSFVWAAGQENAFSSFWLGLNNKKNLDTYEWSDGWPMIYSNWGDQEPIGNPVKHSCVIMNMTHGSWYTKSCDQSYTFMCKYTNETVPTPDLPVTGICPNNRWVDLNGGYCYLFSNETQKWSEANMMCMQENANLASVHSNGEMKLIRLHMQDHNEPFWIGLLESENGEKWTDGTGLDFVYWMKDEPNSHGEKCTEAVVKTGRWNDVDCLVSRYYVCKTPKIQEPTDIPPVHTTTKKPGGGGGSSGKLSGGGIAGIVIAVLFVVAAMGFVGFTYVQKNPKRLRGSNQRLSFENIAYSPDNTTERPAENAGGVSVINVSDGGGSEA</sequence>
<feature type="region of interest" description="Disordered" evidence="2">
    <location>
        <begin position="1095"/>
        <end position="1124"/>
    </location>
</feature>
<dbReference type="EMBL" id="JARAKH010000004">
    <property type="protein sequence ID" value="KAK8404313.1"/>
    <property type="molecule type" value="Genomic_DNA"/>
</dbReference>
<name>A0AAW0UYN9_SCYPA</name>
<dbReference type="InterPro" id="IPR016186">
    <property type="entry name" value="C-type_lectin-like/link_sf"/>
</dbReference>
<feature type="transmembrane region" description="Helical" evidence="3">
    <location>
        <begin position="1052"/>
        <end position="1074"/>
    </location>
</feature>
<dbReference type="InterPro" id="IPR050111">
    <property type="entry name" value="C-type_lectin/snaclec_domain"/>
</dbReference>
<feature type="domain" description="C-type lectin" evidence="4">
    <location>
        <begin position="478"/>
        <end position="598"/>
    </location>
</feature>
<feature type="domain" description="C-type lectin" evidence="4">
    <location>
        <begin position="47"/>
        <end position="162"/>
    </location>
</feature>
<dbReference type="Gene3D" id="3.10.100.10">
    <property type="entry name" value="Mannose-Binding Protein A, subunit A"/>
    <property type="match status" value="7"/>
</dbReference>
<dbReference type="Pfam" id="PF00059">
    <property type="entry name" value="Lectin_C"/>
    <property type="match status" value="7"/>
</dbReference>
<keyword evidence="3" id="KW-0812">Transmembrane</keyword>
<keyword evidence="3" id="KW-0472">Membrane</keyword>
<dbReference type="InterPro" id="IPR016187">
    <property type="entry name" value="CTDL_fold"/>
</dbReference>
<comment type="caution">
    <text evidence="5">The sequence shown here is derived from an EMBL/GenBank/DDBJ whole genome shotgun (WGS) entry which is preliminary data.</text>
</comment>
<dbReference type="PROSITE" id="PS00615">
    <property type="entry name" value="C_TYPE_LECTIN_1"/>
    <property type="match status" value="2"/>
</dbReference>
<keyword evidence="6" id="KW-1185">Reference proteome</keyword>
<dbReference type="Proteomes" id="UP001487740">
    <property type="component" value="Unassembled WGS sequence"/>
</dbReference>
<accession>A0AAW0UYN9</accession>
<evidence type="ECO:0000256" key="3">
    <source>
        <dbReference type="SAM" id="Phobius"/>
    </source>
</evidence>
<feature type="domain" description="C-type lectin" evidence="4">
    <location>
        <begin position="184"/>
        <end position="301"/>
    </location>
</feature>
<protein>
    <recommendedName>
        <fullName evidence="4">C-type lectin domain-containing protein</fullName>
    </recommendedName>
</protein>
<evidence type="ECO:0000313" key="6">
    <source>
        <dbReference type="Proteomes" id="UP001487740"/>
    </source>
</evidence>
<dbReference type="InterPro" id="IPR001304">
    <property type="entry name" value="C-type_lectin-like"/>
</dbReference>
<evidence type="ECO:0000313" key="5">
    <source>
        <dbReference type="EMBL" id="KAK8404313.1"/>
    </source>
</evidence>
<feature type="domain" description="C-type lectin" evidence="4">
    <location>
        <begin position="906"/>
        <end position="1017"/>
    </location>
</feature>
<dbReference type="PANTHER" id="PTHR22803">
    <property type="entry name" value="MANNOSE, PHOSPHOLIPASE, LECTIN RECEPTOR RELATED"/>
    <property type="match status" value="1"/>
</dbReference>
<feature type="domain" description="C-type lectin" evidence="4">
    <location>
        <begin position="625"/>
        <end position="739"/>
    </location>
</feature>
<keyword evidence="1" id="KW-1015">Disulfide bond</keyword>
<organism evidence="5 6">
    <name type="scientific">Scylla paramamosain</name>
    <name type="common">Mud crab</name>
    <dbReference type="NCBI Taxonomy" id="85552"/>
    <lineage>
        <taxon>Eukaryota</taxon>
        <taxon>Metazoa</taxon>
        <taxon>Ecdysozoa</taxon>
        <taxon>Arthropoda</taxon>
        <taxon>Crustacea</taxon>
        <taxon>Multicrustacea</taxon>
        <taxon>Malacostraca</taxon>
        <taxon>Eumalacostraca</taxon>
        <taxon>Eucarida</taxon>
        <taxon>Decapoda</taxon>
        <taxon>Pleocyemata</taxon>
        <taxon>Brachyura</taxon>
        <taxon>Eubrachyura</taxon>
        <taxon>Portunoidea</taxon>
        <taxon>Portunidae</taxon>
        <taxon>Portuninae</taxon>
        <taxon>Scylla</taxon>
    </lineage>
</organism>
<evidence type="ECO:0000256" key="1">
    <source>
        <dbReference type="ARBA" id="ARBA00023157"/>
    </source>
</evidence>